<reference evidence="1 2" key="1">
    <citation type="submission" date="2009-10" db="EMBL/GenBank/DDBJ databases">
        <authorList>
            <person name="Muzny D."/>
            <person name="Qin X."/>
            <person name="Deng J."/>
            <person name="Jiang H."/>
            <person name="Liu Y."/>
            <person name="Qu J."/>
            <person name="Song X.-Z."/>
            <person name="Zhang L."/>
            <person name="Thornton R."/>
            <person name="Coyle M."/>
            <person name="Francisco L."/>
            <person name="Jackson L."/>
            <person name="Javaid M."/>
            <person name="Korchina V."/>
            <person name="Kovar C."/>
            <person name="Mata R."/>
            <person name="Mathew T."/>
            <person name="Ngo R."/>
            <person name="Nguyen L."/>
            <person name="Nguyen N."/>
            <person name="Okwuonu G."/>
            <person name="Ongeri F."/>
            <person name="Pham C."/>
            <person name="Simmons D."/>
            <person name="Wilczek-Boney K."/>
            <person name="Hale W."/>
            <person name="Jakkamsetti A."/>
            <person name="Pham P."/>
            <person name="Ruth R."/>
            <person name="San Lucas F."/>
            <person name="Warren J."/>
            <person name="Zhang J."/>
            <person name="Zhao Z."/>
            <person name="Zhou C."/>
            <person name="Zhu D."/>
            <person name="Lee S."/>
            <person name="Bess C."/>
            <person name="Blankenburg K."/>
            <person name="Forbes L."/>
            <person name="Fu Q."/>
            <person name="Gubbala S."/>
            <person name="Hirani K."/>
            <person name="Jayaseelan J.C."/>
            <person name="Lara F."/>
            <person name="Munidasa M."/>
            <person name="Palculict T."/>
            <person name="Patil S."/>
            <person name="Pu L.-L."/>
            <person name="Saada N."/>
            <person name="Tang L."/>
            <person name="Weissenberger G."/>
            <person name="Zhu Y."/>
            <person name="Hemphill L."/>
            <person name="Shang Y."/>
            <person name="Youmans B."/>
            <person name="Ayvaz T."/>
            <person name="Ross M."/>
            <person name="Santibanez J."/>
            <person name="Aqrawi P."/>
            <person name="Gross S."/>
            <person name="Joshi V."/>
            <person name="Fowler G."/>
            <person name="Nazareth L."/>
            <person name="Reid J."/>
            <person name="Worley K."/>
            <person name="Petrosino J."/>
            <person name="Highlander S."/>
            <person name="Gibbs R."/>
        </authorList>
    </citation>
    <scope>NUCLEOTIDE SEQUENCE [LARGE SCALE GENOMIC DNA]</scope>
    <source>
        <strain evidence="1 2">ATCC 43325</strain>
    </source>
</reference>
<dbReference type="HOGENOM" id="CLU_091651_0_0_6"/>
<evidence type="ECO:0000313" key="1">
    <source>
        <dbReference type="EMBL" id="EEX51248.1"/>
    </source>
</evidence>
<dbReference type="STRING" id="667128.HMPREF0621_0052"/>
<proteinExistence type="predicted"/>
<accession>C9PM28</accession>
<keyword evidence="2" id="KW-1185">Reference proteome</keyword>
<dbReference type="EMBL" id="ACZR01000001">
    <property type="protein sequence ID" value="EEX51248.1"/>
    <property type="molecule type" value="Genomic_DNA"/>
</dbReference>
<gene>
    <name evidence="1" type="primary">comA</name>
    <name evidence="1" type="ORF">HMPREF0621_0052</name>
</gene>
<comment type="caution">
    <text evidence="1">The sequence shown here is derived from an EMBL/GenBank/DDBJ whole genome shotgun (WGS) entry which is preliminary data.</text>
</comment>
<name>C9PM28_9PAST</name>
<organism evidence="1 2">
    <name type="scientific">Pasteurella dagmatis ATCC 43325</name>
    <dbReference type="NCBI Taxonomy" id="667128"/>
    <lineage>
        <taxon>Bacteria</taxon>
        <taxon>Pseudomonadati</taxon>
        <taxon>Pseudomonadota</taxon>
        <taxon>Gammaproteobacteria</taxon>
        <taxon>Pasteurellales</taxon>
        <taxon>Pasteurellaceae</taxon>
        <taxon>Pasteurella</taxon>
    </lineage>
</organism>
<evidence type="ECO:0000313" key="2">
    <source>
        <dbReference type="Proteomes" id="UP000005519"/>
    </source>
</evidence>
<protein>
    <submittedName>
        <fullName evidence="1">Putative competence protein A</fullName>
    </submittedName>
</protein>
<dbReference type="AlphaFoldDB" id="C9PM28"/>
<dbReference type="Proteomes" id="UP000005519">
    <property type="component" value="Unassembled WGS sequence"/>
</dbReference>
<sequence length="259" mass="30278">MMEKGKVLQIGLSCNQDCLEAVFFEQPDQPVFISMPITESHNFMETLLSKLINKPTRTLKLLFICAVFPHQIWSKTLFLPQKLTAQEADNQCRFMLEKELPLSLSELWFDYCSIPLKQSFRLDIFAIQKTVAQQYLQQFEPLKINVLDTITNSLQRAFEYQMKKVLQSTDLLLYQDQQSCLAIQFQPHRTLVLQQSQTKLTALYHQFCRHNEPAATHVYFYSTLPLQEVLPMDWVEVQSELPLIPLGNALWQQEFIQQA</sequence>